<organism evidence="4 5">
    <name type="scientific">Clohesyomyces aquaticus</name>
    <dbReference type="NCBI Taxonomy" id="1231657"/>
    <lineage>
        <taxon>Eukaryota</taxon>
        <taxon>Fungi</taxon>
        <taxon>Dikarya</taxon>
        <taxon>Ascomycota</taxon>
        <taxon>Pezizomycotina</taxon>
        <taxon>Dothideomycetes</taxon>
        <taxon>Pleosporomycetidae</taxon>
        <taxon>Pleosporales</taxon>
        <taxon>Lindgomycetaceae</taxon>
        <taxon>Clohesyomyces</taxon>
    </lineage>
</organism>
<keyword evidence="2" id="KW-0472">Membrane</keyword>
<dbReference type="Proteomes" id="UP000193144">
    <property type="component" value="Unassembled WGS sequence"/>
</dbReference>
<keyword evidence="5" id="KW-1185">Reference proteome</keyword>
<sequence>MNVDSALVARHHGYGPFLNVITWVLLVTSGLAVLTRLVTKRALKRGIGVDDAFVVAALVTSIGSGVSVCIQTANGLGRNFGSLDPYQIEAYEKSEYANKLLYIATLAFAKLSIISLLMILTASPLHHWIGRSLAASIAVWGVLSIFASAFQCGAHEPWRRLNSSGENLSHCINESEFWRATCIINMLTDLALILFPVQIIVPLQTSAGKKAMILAFFGTRIFDIIGTCIQLAYIHAFETPNPTQAMWKWTLTTQIIACITIITSCVPYLRPVFEAIPSGMYAADEPRRHTTPSIGDYLRSGNDESFDMSDFSSSTGGNKSRKSQRESGIKRFIPSLSLDPTTHSNSASGLPGGPRRPDGEIGVEITAPGPPNSATWDNESISSQAKIVKTTVVSAEWEQAERRSRESPTDGIWSIIQ</sequence>
<keyword evidence="2" id="KW-0812">Transmembrane</keyword>
<accession>A0A1Y1Y1U8</accession>
<dbReference type="PANTHER" id="PTHR38794">
    <property type="entry name" value="INTEGRAL MEMBRANE PROTEIN"/>
    <property type="match status" value="1"/>
</dbReference>
<dbReference type="EMBL" id="MCFA01000429">
    <property type="protein sequence ID" value="ORX91865.1"/>
    <property type="molecule type" value="Genomic_DNA"/>
</dbReference>
<dbReference type="AlphaFoldDB" id="A0A1Y1Y1U8"/>
<proteinExistence type="predicted"/>
<evidence type="ECO:0000313" key="5">
    <source>
        <dbReference type="Proteomes" id="UP000193144"/>
    </source>
</evidence>
<dbReference type="OrthoDB" id="3918601at2759"/>
<dbReference type="PANTHER" id="PTHR38794:SF1">
    <property type="entry name" value="INTEGRAL MEMBRANE PROTEIN"/>
    <property type="match status" value="1"/>
</dbReference>
<evidence type="ECO:0000256" key="2">
    <source>
        <dbReference type="SAM" id="Phobius"/>
    </source>
</evidence>
<evidence type="ECO:0000259" key="3">
    <source>
        <dbReference type="Pfam" id="PF20684"/>
    </source>
</evidence>
<evidence type="ECO:0000313" key="4">
    <source>
        <dbReference type="EMBL" id="ORX91865.1"/>
    </source>
</evidence>
<dbReference type="InterPro" id="IPR049326">
    <property type="entry name" value="Rhodopsin_dom_fungi"/>
</dbReference>
<feature type="domain" description="Rhodopsin" evidence="3">
    <location>
        <begin position="36"/>
        <end position="274"/>
    </location>
</feature>
<feature type="transmembrane region" description="Helical" evidence="2">
    <location>
        <begin position="246"/>
        <end position="269"/>
    </location>
</feature>
<reference evidence="4 5" key="1">
    <citation type="submission" date="2016-07" db="EMBL/GenBank/DDBJ databases">
        <title>Pervasive Adenine N6-methylation of Active Genes in Fungi.</title>
        <authorList>
            <consortium name="DOE Joint Genome Institute"/>
            <person name="Mondo S.J."/>
            <person name="Dannebaum R.O."/>
            <person name="Kuo R.C."/>
            <person name="Labutti K."/>
            <person name="Haridas S."/>
            <person name="Kuo A."/>
            <person name="Salamov A."/>
            <person name="Ahrendt S.R."/>
            <person name="Lipzen A."/>
            <person name="Sullivan W."/>
            <person name="Andreopoulos W.B."/>
            <person name="Clum A."/>
            <person name="Lindquist E."/>
            <person name="Daum C."/>
            <person name="Ramamoorthy G.K."/>
            <person name="Gryganskyi A."/>
            <person name="Culley D."/>
            <person name="Magnuson J.K."/>
            <person name="James T.Y."/>
            <person name="O'Malley M.A."/>
            <person name="Stajich J.E."/>
            <person name="Spatafora J.W."/>
            <person name="Visel A."/>
            <person name="Grigoriev I.V."/>
        </authorList>
    </citation>
    <scope>NUCLEOTIDE SEQUENCE [LARGE SCALE GENOMIC DNA]</scope>
    <source>
        <strain evidence="4 5">CBS 115471</strain>
    </source>
</reference>
<feature type="region of interest" description="Disordered" evidence="1">
    <location>
        <begin position="332"/>
        <end position="378"/>
    </location>
</feature>
<evidence type="ECO:0000256" key="1">
    <source>
        <dbReference type="SAM" id="MobiDB-lite"/>
    </source>
</evidence>
<dbReference type="Pfam" id="PF20684">
    <property type="entry name" value="Fung_rhodopsin"/>
    <property type="match status" value="1"/>
</dbReference>
<feature type="transmembrane region" description="Helical" evidence="2">
    <location>
        <begin position="100"/>
        <end position="120"/>
    </location>
</feature>
<feature type="transmembrane region" description="Helical" evidence="2">
    <location>
        <begin position="20"/>
        <end position="39"/>
    </location>
</feature>
<keyword evidence="2" id="KW-1133">Transmembrane helix</keyword>
<dbReference type="STRING" id="1231657.A0A1Y1Y1U8"/>
<name>A0A1Y1Y1U8_9PLEO</name>
<feature type="transmembrane region" description="Helical" evidence="2">
    <location>
        <begin position="213"/>
        <end position="234"/>
    </location>
</feature>
<feature type="transmembrane region" description="Helical" evidence="2">
    <location>
        <begin position="132"/>
        <end position="150"/>
    </location>
</feature>
<feature type="compositionally biased region" description="Polar residues" evidence="1">
    <location>
        <begin position="338"/>
        <end position="348"/>
    </location>
</feature>
<comment type="caution">
    <text evidence="4">The sequence shown here is derived from an EMBL/GenBank/DDBJ whole genome shotgun (WGS) entry which is preliminary data.</text>
</comment>
<protein>
    <recommendedName>
        <fullName evidence="3">Rhodopsin domain-containing protein</fullName>
    </recommendedName>
</protein>
<gene>
    <name evidence="4" type="ORF">BCR34DRAFT_271458</name>
</gene>